<dbReference type="GO" id="GO:0033554">
    <property type="term" value="P:cellular response to stress"/>
    <property type="evidence" value="ECO:0007669"/>
    <property type="project" value="TreeGrafter"/>
</dbReference>
<keyword evidence="6 14" id="KW-0963">Cytoplasm</keyword>
<comment type="similarity">
    <text evidence="2 14">Belongs to the peroxiredoxin family. AhpC/Prx1 subfamily.</text>
</comment>
<dbReference type="GO" id="GO:0102039">
    <property type="term" value="F:NADH-dependent peroxiredoxin activity"/>
    <property type="evidence" value="ECO:0007669"/>
    <property type="project" value="UniProtKB-EC"/>
</dbReference>
<dbReference type="FunFam" id="3.40.30.10:FF:000002">
    <property type="entry name" value="Alkyl hydroperoxide reductase C"/>
    <property type="match status" value="1"/>
</dbReference>
<dbReference type="EMBL" id="PDKU01000001">
    <property type="protein sequence ID" value="PPI86736.1"/>
    <property type="molecule type" value="Genomic_DNA"/>
</dbReference>
<dbReference type="InterPro" id="IPR019479">
    <property type="entry name" value="Peroxiredoxin_C"/>
</dbReference>
<evidence type="ECO:0000256" key="8">
    <source>
        <dbReference type="ARBA" id="ARBA00022862"/>
    </source>
</evidence>
<evidence type="ECO:0000256" key="11">
    <source>
        <dbReference type="ARBA" id="ARBA00023284"/>
    </source>
</evidence>
<dbReference type="GO" id="GO:0005829">
    <property type="term" value="C:cytosol"/>
    <property type="evidence" value="ECO:0007669"/>
    <property type="project" value="TreeGrafter"/>
</dbReference>
<feature type="active site" description="Cysteine sulfenic acid (-SOH) intermediate; for peroxidase activity" evidence="13">
    <location>
        <position position="47"/>
    </location>
</feature>
<sequence>MSIINTKVKPFKNIAFKKNEFIEVTEQNLEGKWNVFIFYPADFTFVCPTELGDIADHYIEFQTLGVDVYSVSTDTHFSHKAWNSLSDTISKINYAMIGDPTGILTRNFDMMQEDTGTANRGTFIIDPKNIIQYIEINPNGIGRNAIELLNKIEAIQYIYNNPGKVCPAKWKKGDDSITVSIDLVGKI</sequence>
<evidence type="ECO:0000256" key="14">
    <source>
        <dbReference type="RuleBase" id="RU366004"/>
    </source>
</evidence>
<keyword evidence="11 14" id="KW-0676">Redox-active center</keyword>
<feature type="domain" description="Thioredoxin" evidence="15">
    <location>
        <begin position="2"/>
        <end position="157"/>
    </location>
</feature>
<dbReference type="GO" id="GO:0008379">
    <property type="term" value="F:thioredoxin peroxidase activity"/>
    <property type="evidence" value="ECO:0007669"/>
    <property type="project" value="TreeGrafter"/>
</dbReference>
<dbReference type="GO" id="GO:0042744">
    <property type="term" value="P:hydrogen peroxide catabolic process"/>
    <property type="evidence" value="ECO:0007669"/>
    <property type="project" value="TreeGrafter"/>
</dbReference>
<dbReference type="OrthoDB" id="9812811at2"/>
<comment type="subcellular location">
    <subcellularLocation>
        <location evidence="1 14">Cytoplasm</location>
    </subcellularLocation>
</comment>
<evidence type="ECO:0000256" key="9">
    <source>
        <dbReference type="ARBA" id="ARBA00023002"/>
    </source>
</evidence>
<dbReference type="NCBIfam" id="TIGR03137">
    <property type="entry name" value="AhpC"/>
    <property type="match status" value="1"/>
</dbReference>
<comment type="subunit">
    <text evidence="3">Homodimer; disulfide-linked, upon oxidation. 5 homodimers assemble to form a ring-like decamer.</text>
</comment>
<comment type="function">
    <text evidence="14">Thiol-specific peroxidase that catalyzes the reduction of hydrogen peroxide and organic hydroperoxides to water and alcohols, respectively. Plays a role in cell protection against oxidative stress by detoxifying peroxides.</text>
</comment>
<evidence type="ECO:0000256" key="3">
    <source>
        <dbReference type="ARBA" id="ARBA00011654"/>
    </source>
</evidence>
<dbReference type="AlphaFoldDB" id="A0A2P5SWP5"/>
<comment type="catalytic activity">
    <reaction evidence="12 14">
        <text>a hydroperoxide + NADH + H(+) = an alcohol + NAD(+) + H2O</text>
        <dbReference type="Rhea" id="RHEA:62628"/>
        <dbReference type="ChEBI" id="CHEBI:15377"/>
        <dbReference type="ChEBI" id="CHEBI:15378"/>
        <dbReference type="ChEBI" id="CHEBI:30879"/>
        <dbReference type="ChEBI" id="CHEBI:35924"/>
        <dbReference type="ChEBI" id="CHEBI:57540"/>
        <dbReference type="ChEBI" id="CHEBI:57945"/>
        <dbReference type="EC" id="1.11.1.26"/>
    </reaction>
</comment>
<dbReference type="Pfam" id="PF10417">
    <property type="entry name" value="1-cysPrx_C"/>
    <property type="match status" value="1"/>
</dbReference>
<evidence type="ECO:0000256" key="7">
    <source>
        <dbReference type="ARBA" id="ARBA00022559"/>
    </source>
</evidence>
<evidence type="ECO:0000313" key="17">
    <source>
        <dbReference type="Proteomes" id="UP000296144"/>
    </source>
</evidence>
<dbReference type="Pfam" id="PF00578">
    <property type="entry name" value="AhpC-TSA"/>
    <property type="match status" value="1"/>
</dbReference>
<evidence type="ECO:0000256" key="5">
    <source>
        <dbReference type="ARBA" id="ARBA00017462"/>
    </source>
</evidence>
<dbReference type="Gene3D" id="3.40.30.10">
    <property type="entry name" value="Glutaredoxin"/>
    <property type="match status" value="1"/>
</dbReference>
<evidence type="ECO:0000256" key="1">
    <source>
        <dbReference type="ARBA" id="ARBA00004496"/>
    </source>
</evidence>
<dbReference type="EC" id="1.11.1.26" evidence="4 14"/>
<dbReference type="InterPro" id="IPR036249">
    <property type="entry name" value="Thioredoxin-like_sf"/>
</dbReference>
<dbReference type="PANTHER" id="PTHR10681:SF121">
    <property type="entry name" value="ALKYL HYDROPEROXIDE REDUCTASE C"/>
    <property type="match status" value="1"/>
</dbReference>
<evidence type="ECO:0000259" key="15">
    <source>
        <dbReference type="PROSITE" id="PS51352"/>
    </source>
</evidence>
<evidence type="ECO:0000256" key="6">
    <source>
        <dbReference type="ARBA" id="ARBA00022490"/>
    </source>
</evidence>
<dbReference type="PROSITE" id="PS51352">
    <property type="entry name" value="THIOREDOXIN_2"/>
    <property type="match status" value="1"/>
</dbReference>
<evidence type="ECO:0000256" key="2">
    <source>
        <dbReference type="ARBA" id="ARBA00009796"/>
    </source>
</evidence>
<name>A0A2P5SWP5_9GAMM</name>
<dbReference type="CDD" id="cd03015">
    <property type="entry name" value="PRX_Typ2cys"/>
    <property type="match status" value="1"/>
</dbReference>
<dbReference type="SUPFAM" id="SSF52833">
    <property type="entry name" value="Thioredoxin-like"/>
    <property type="match status" value="1"/>
</dbReference>
<dbReference type="Proteomes" id="UP000296144">
    <property type="component" value="Unassembled WGS sequence"/>
</dbReference>
<proteinExistence type="inferred from homology"/>
<dbReference type="RefSeq" id="WP_136129899.1">
    <property type="nucleotide sequence ID" value="NZ_PDKU01000001.1"/>
</dbReference>
<evidence type="ECO:0000256" key="12">
    <source>
        <dbReference type="ARBA" id="ARBA00047572"/>
    </source>
</evidence>
<keyword evidence="9 14" id="KW-0560">Oxidoreductase</keyword>
<comment type="caution">
    <text evidence="16">The sequence shown here is derived from an EMBL/GenBank/DDBJ whole genome shotgun (WGS) entry which is preliminary data.</text>
</comment>
<gene>
    <name evidence="16" type="primary">ahpC</name>
    <name evidence="16" type="ORF">CRV10_00555</name>
</gene>
<dbReference type="InterPro" id="IPR017559">
    <property type="entry name" value="AhpC"/>
</dbReference>
<dbReference type="PIRSF" id="PIRSF000239">
    <property type="entry name" value="AHPC"/>
    <property type="match status" value="1"/>
</dbReference>
<keyword evidence="7 14" id="KW-0575">Peroxidase</keyword>
<reference evidence="16 17" key="1">
    <citation type="journal article" date="2018" name="Genome Biol. Evol.">
        <title>Cladogenesis and Genomic Streamlining in Extracellular Endosymbionts of Tropical Stink Bugs.</title>
        <authorList>
            <person name="Otero-Bravo A."/>
            <person name="Goffredi S."/>
            <person name="Sabree Z.L."/>
        </authorList>
    </citation>
    <scope>NUCLEOTIDE SEQUENCE [LARGE SCALE GENOMIC DNA]</scope>
    <source>
        <strain evidence="16 17">SoEL</strain>
    </source>
</reference>
<dbReference type="PANTHER" id="PTHR10681">
    <property type="entry name" value="THIOREDOXIN PEROXIDASE"/>
    <property type="match status" value="1"/>
</dbReference>
<protein>
    <recommendedName>
        <fullName evidence="5 14">Alkyl hydroperoxide reductase C</fullName>
        <ecNumber evidence="4 14">1.11.1.26</ecNumber>
    </recommendedName>
    <alternativeName>
        <fullName evidence="14">Peroxiredoxin</fullName>
    </alternativeName>
    <alternativeName>
        <fullName evidence="14">Thioredoxin peroxidase</fullName>
    </alternativeName>
</protein>
<evidence type="ECO:0000256" key="4">
    <source>
        <dbReference type="ARBA" id="ARBA00013021"/>
    </source>
</evidence>
<accession>A0A2P5SWP5</accession>
<evidence type="ECO:0000313" key="16">
    <source>
        <dbReference type="EMBL" id="PPI86736.1"/>
    </source>
</evidence>
<keyword evidence="10 14" id="KW-1015">Disulfide bond</keyword>
<evidence type="ECO:0000256" key="10">
    <source>
        <dbReference type="ARBA" id="ARBA00023157"/>
    </source>
</evidence>
<dbReference type="InterPro" id="IPR000866">
    <property type="entry name" value="AhpC/TSA"/>
</dbReference>
<dbReference type="GO" id="GO:0045454">
    <property type="term" value="P:cell redox homeostasis"/>
    <property type="evidence" value="ECO:0007669"/>
    <property type="project" value="TreeGrafter"/>
</dbReference>
<dbReference type="InterPro" id="IPR024706">
    <property type="entry name" value="Peroxiredoxin_AhpC-typ"/>
</dbReference>
<evidence type="ECO:0000256" key="13">
    <source>
        <dbReference type="PIRSR" id="PIRSR000239-1"/>
    </source>
</evidence>
<dbReference type="InterPro" id="IPR013766">
    <property type="entry name" value="Thioredoxin_domain"/>
</dbReference>
<dbReference type="GO" id="GO:0006979">
    <property type="term" value="P:response to oxidative stress"/>
    <property type="evidence" value="ECO:0007669"/>
    <property type="project" value="UniProtKB-UniRule"/>
</dbReference>
<keyword evidence="8 14" id="KW-0049">Antioxidant</keyword>
<organism evidence="16 17">
    <name type="scientific">Candidatus Pantoea edessiphila</name>
    <dbReference type="NCBI Taxonomy" id="2044610"/>
    <lineage>
        <taxon>Bacteria</taxon>
        <taxon>Pseudomonadati</taxon>
        <taxon>Pseudomonadota</taxon>
        <taxon>Gammaproteobacteria</taxon>
        <taxon>Enterobacterales</taxon>
        <taxon>Erwiniaceae</taxon>
        <taxon>Pantoea</taxon>
    </lineage>
</organism>
<dbReference type="InterPro" id="IPR050217">
    <property type="entry name" value="Peroxiredoxin"/>
</dbReference>
<keyword evidence="17" id="KW-1185">Reference proteome</keyword>